<protein>
    <submittedName>
        <fullName evidence="1">Uncharacterized protein</fullName>
    </submittedName>
</protein>
<accession>A0ACB8QBJ7</accession>
<reference evidence="1" key="1">
    <citation type="submission" date="2021-02" db="EMBL/GenBank/DDBJ databases">
        <authorList>
            <consortium name="DOE Joint Genome Institute"/>
            <person name="Ahrendt S."/>
            <person name="Looney B.P."/>
            <person name="Miyauchi S."/>
            <person name="Morin E."/>
            <person name="Drula E."/>
            <person name="Courty P.E."/>
            <person name="Chicoki N."/>
            <person name="Fauchery L."/>
            <person name="Kohler A."/>
            <person name="Kuo A."/>
            <person name="Labutti K."/>
            <person name="Pangilinan J."/>
            <person name="Lipzen A."/>
            <person name="Riley R."/>
            <person name="Andreopoulos W."/>
            <person name="He G."/>
            <person name="Johnson J."/>
            <person name="Barry K.W."/>
            <person name="Grigoriev I.V."/>
            <person name="Nagy L."/>
            <person name="Hibbett D."/>
            <person name="Henrissat B."/>
            <person name="Matheny P.B."/>
            <person name="Labbe J."/>
            <person name="Martin F."/>
        </authorList>
    </citation>
    <scope>NUCLEOTIDE SEQUENCE</scope>
    <source>
        <strain evidence="1">EC-137</strain>
    </source>
</reference>
<proteinExistence type="predicted"/>
<reference evidence="1" key="2">
    <citation type="journal article" date="2022" name="New Phytol.">
        <title>Evolutionary transition to the ectomycorrhizal habit in the genomes of a hyperdiverse lineage of mushroom-forming fungi.</title>
        <authorList>
            <person name="Looney B."/>
            <person name="Miyauchi S."/>
            <person name="Morin E."/>
            <person name="Drula E."/>
            <person name="Courty P.E."/>
            <person name="Kohler A."/>
            <person name="Kuo A."/>
            <person name="LaButti K."/>
            <person name="Pangilinan J."/>
            <person name="Lipzen A."/>
            <person name="Riley R."/>
            <person name="Andreopoulos W."/>
            <person name="He G."/>
            <person name="Johnson J."/>
            <person name="Nolan M."/>
            <person name="Tritt A."/>
            <person name="Barry K.W."/>
            <person name="Grigoriev I.V."/>
            <person name="Nagy L.G."/>
            <person name="Hibbett D."/>
            <person name="Henrissat B."/>
            <person name="Matheny P.B."/>
            <person name="Labbe J."/>
            <person name="Martin F.M."/>
        </authorList>
    </citation>
    <scope>NUCLEOTIDE SEQUENCE</scope>
    <source>
        <strain evidence="1">EC-137</strain>
    </source>
</reference>
<evidence type="ECO:0000313" key="1">
    <source>
        <dbReference type="EMBL" id="KAI0029114.1"/>
    </source>
</evidence>
<name>A0ACB8QBJ7_9AGAM</name>
<dbReference type="Proteomes" id="UP000814128">
    <property type="component" value="Unassembled WGS sequence"/>
</dbReference>
<comment type="caution">
    <text evidence="1">The sequence shown here is derived from an EMBL/GenBank/DDBJ whole genome shotgun (WGS) entry which is preliminary data.</text>
</comment>
<sequence>MSPSSRSAHALTTPAPRSGGSTSSLALAHMLSRRTPGARVDVYEGVAHCAERRLQPAVEAVGGKFDSALRAPSEDMCARLRDVF</sequence>
<evidence type="ECO:0000313" key="2">
    <source>
        <dbReference type="Proteomes" id="UP000814128"/>
    </source>
</evidence>
<keyword evidence="2" id="KW-1185">Reference proteome</keyword>
<gene>
    <name evidence="1" type="ORF">K488DRAFT_89072</name>
</gene>
<dbReference type="EMBL" id="MU273698">
    <property type="protein sequence ID" value="KAI0029114.1"/>
    <property type="molecule type" value="Genomic_DNA"/>
</dbReference>
<organism evidence="1 2">
    <name type="scientific">Vararia minispora EC-137</name>
    <dbReference type="NCBI Taxonomy" id="1314806"/>
    <lineage>
        <taxon>Eukaryota</taxon>
        <taxon>Fungi</taxon>
        <taxon>Dikarya</taxon>
        <taxon>Basidiomycota</taxon>
        <taxon>Agaricomycotina</taxon>
        <taxon>Agaricomycetes</taxon>
        <taxon>Russulales</taxon>
        <taxon>Lachnocladiaceae</taxon>
        <taxon>Vararia</taxon>
    </lineage>
</organism>